<proteinExistence type="predicted"/>
<sequence length="269" mass="31098">MSFFHVLIALAVFWLLSKRLFVCRGLNGSRDGKHKPRRKATKSQTRPPILASTSFRYRKRKSQFASTPIRNLFRRLAKLEQTVEHQATHMQPSPPHPTTSASEDAGHTLVTRAHLEVLHKALHKMDCRLDAITKACKPTEDLEKDLANLRTELNQFKAQPAREHSPQLNNTQLRLVDMRRLIERMERDLKDLKVHKEACLDGLHLLKEIRCELNGLSEMQEVVVPPVQEVGADRWFEDGRYRLPYEGEDQGDGYSGRYSYYDTPFDSLI</sequence>
<feature type="signal peptide" evidence="3">
    <location>
        <begin position="1"/>
        <end position="19"/>
    </location>
</feature>
<gene>
    <name evidence="4" type="ORF">BJ508DRAFT_366362</name>
</gene>
<reference evidence="4 5" key="1">
    <citation type="journal article" date="2018" name="Nat. Ecol. Evol.">
        <title>Pezizomycetes genomes reveal the molecular basis of ectomycorrhizal truffle lifestyle.</title>
        <authorList>
            <person name="Murat C."/>
            <person name="Payen T."/>
            <person name="Noel B."/>
            <person name="Kuo A."/>
            <person name="Morin E."/>
            <person name="Chen J."/>
            <person name="Kohler A."/>
            <person name="Krizsan K."/>
            <person name="Balestrini R."/>
            <person name="Da Silva C."/>
            <person name="Montanini B."/>
            <person name="Hainaut M."/>
            <person name="Levati E."/>
            <person name="Barry K.W."/>
            <person name="Belfiori B."/>
            <person name="Cichocki N."/>
            <person name="Clum A."/>
            <person name="Dockter R.B."/>
            <person name="Fauchery L."/>
            <person name="Guy J."/>
            <person name="Iotti M."/>
            <person name="Le Tacon F."/>
            <person name="Lindquist E.A."/>
            <person name="Lipzen A."/>
            <person name="Malagnac F."/>
            <person name="Mello A."/>
            <person name="Molinier V."/>
            <person name="Miyauchi S."/>
            <person name="Poulain J."/>
            <person name="Riccioni C."/>
            <person name="Rubini A."/>
            <person name="Sitrit Y."/>
            <person name="Splivallo R."/>
            <person name="Traeger S."/>
            <person name="Wang M."/>
            <person name="Zifcakova L."/>
            <person name="Wipf D."/>
            <person name="Zambonelli A."/>
            <person name="Paolocci F."/>
            <person name="Nowrousian M."/>
            <person name="Ottonello S."/>
            <person name="Baldrian P."/>
            <person name="Spatafora J.W."/>
            <person name="Henrissat B."/>
            <person name="Nagy L.G."/>
            <person name="Aury J.M."/>
            <person name="Wincker P."/>
            <person name="Grigoriev I.V."/>
            <person name="Bonfante P."/>
            <person name="Martin F.M."/>
        </authorList>
    </citation>
    <scope>NUCLEOTIDE SEQUENCE [LARGE SCALE GENOMIC DNA]</scope>
    <source>
        <strain evidence="4 5">RN42</strain>
    </source>
</reference>
<dbReference type="AlphaFoldDB" id="A0A3N4HWZ6"/>
<name>A0A3N4HWZ6_ASCIM</name>
<evidence type="ECO:0000313" key="4">
    <source>
        <dbReference type="EMBL" id="RPA74194.1"/>
    </source>
</evidence>
<keyword evidence="3" id="KW-0732">Signal</keyword>
<evidence type="ECO:0000256" key="2">
    <source>
        <dbReference type="SAM" id="MobiDB-lite"/>
    </source>
</evidence>
<keyword evidence="5" id="KW-1185">Reference proteome</keyword>
<accession>A0A3N4HWZ6</accession>
<keyword evidence="1" id="KW-0175">Coiled coil</keyword>
<feature type="region of interest" description="Disordered" evidence="2">
    <location>
        <begin position="84"/>
        <end position="103"/>
    </location>
</feature>
<dbReference type="EMBL" id="ML119797">
    <property type="protein sequence ID" value="RPA74194.1"/>
    <property type="molecule type" value="Genomic_DNA"/>
</dbReference>
<organism evidence="4 5">
    <name type="scientific">Ascobolus immersus RN42</name>
    <dbReference type="NCBI Taxonomy" id="1160509"/>
    <lineage>
        <taxon>Eukaryota</taxon>
        <taxon>Fungi</taxon>
        <taxon>Dikarya</taxon>
        <taxon>Ascomycota</taxon>
        <taxon>Pezizomycotina</taxon>
        <taxon>Pezizomycetes</taxon>
        <taxon>Pezizales</taxon>
        <taxon>Ascobolaceae</taxon>
        <taxon>Ascobolus</taxon>
    </lineage>
</organism>
<dbReference type="Proteomes" id="UP000275078">
    <property type="component" value="Unassembled WGS sequence"/>
</dbReference>
<feature type="coiled-coil region" evidence="1">
    <location>
        <begin position="139"/>
        <end position="195"/>
    </location>
</feature>
<feature type="compositionally biased region" description="Basic residues" evidence="2">
    <location>
        <begin position="32"/>
        <end position="41"/>
    </location>
</feature>
<evidence type="ECO:0000256" key="1">
    <source>
        <dbReference type="SAM" id="Coils"/>
    </source>
</evidence>
<feature type="region of interest" description="Disordered" evidence="2">
    <location>
        <begin position="27"/>
        <end position="46"/>
    </location>
</feature>
<feature type="chain" id="PRO_5018235891" evidence="3">
    <location>
        <begin position="20"/>
        <end position="269"/>
    </location>
</feature>
<protein>
    <submittedName>
        <fullName evidence="4">Uncharacterized protein</fullName>
    </submittedName>
</protein>
<evidence type="ECO:0000313" key="5">
    <source>
        <dbReference type="Proteomes" id="UP000275078"/>
    </source>
</evidence>
<evidence type="ECO:0000256" key="3">
    <source>
        <dbReference type="SAM" id="SignalP"/>
    </source>
</evidence>